<evidence type="ECO:0000313" key="2">
    <source>
        <dbReference type="EMBL" id="ANP73448.1"/>
    </source>
</evidence>
<organism evidence="2 3">
    <name type="scientific">Cryobacterium arcticum</name>
    <dbReference type="NCBI Taxonomy" id="670052"/>
    <lineage>
        <taxon>Bacteria</taxon>
        <taxon>Bacillati</taxon>
        <taxon>Actinomycetota</taxon>
        <taxon>Actinomycetes</taxon>
        <taxon>Micrococcales</taxon>
        <taxon>Microbacteriaceae</taxon>
        <taxon>Cryobacterium</taxon>
    </lineage>
</organism>
<feature type="region of interest" description="Disordered" evidence="1">
    <location>
        <begin position="93"/>
        <end position="112"/>
    </location>
</feature>
<gene>
    <name evidence="2" type="ORF">PA27867_2500</name>
</gene>
<proteinExistence type="predicted"/>
<reference evidence="2 3" key="1">
    <citation type="submission" date="2016-06" db="EMBL/GenBank/DDBJ databases">
        <title>Genome sequencing of Cryobacterium arcticum PAMC 27867.</title>
        <authorList>
            <person name="Lee J."/>
            <person name="Kim O.-S."/>
        </authorList>
    </citation>
    <scope>NUCLEOTIDE SEQUENCE [LARGE SCALE GENOMIC DNA]</scope>
    <source>
        <strain evidence="2 3">PAMC 27867</strain>
    </source>
</reference>
<dbReference type="EMBL" id="CP016282">
    <property type="protein sequence ID" value="ANP73448.1"/>
    <property type="molecule type" value="Genomic_DNA"/>
</dbReference>
<dbReference type="KEGG" id="cart:PA27867_2500"/>
<keyword evidence="3" id="KW-1185">Reference proteome</keyword>
<evidence type="ECO:0000313" key="3">
    <source>
        <dbReference type="Proteomes" id="UP000092582"/>
    </source>
</evidence>
<sequence>MCDHVGMDERPELGTIAVEASVLGQDGVELDVMLAELQADLTGEMPADTPRQGWRVLTTRDGAAEMVGAPTDADGQWWRIGLIRRAQSEGAPRLLELHSTSQRRRPSRKDRAGRLTLRWTAATRTAPDLDLLAIDIVNAGAERWYPQGDSFMVFAALGRPGEPAPGVNFAYVAGQNPALPLDPGEYARVRVVVDSGQWRDAHPGPHEVHAFLVNLGLRGAEPLHVELSERDIEVHQPRKQPPAPPSP</sequence>
<accession>A0A1B1BLP3</accession>
<name>A0A1B1BLP3_9MICO</name>
<dbReference type="AlphaFoldDB" id="A0A1B1BLP3"/>
<protein>
    <submittedName>
        <fullName evidence="2">Uncharacterized protein</fullName>
    </submittedName>
</protein>
<evidence type="ECO:0000256" key="1">
    <source>
        <dbReference type="SAM" id="MobiDB-lite"/>
    </source>
</evidence>
<dbReference type="Proteomes" id="UP000092582">
    <property type="component" value="Chromosome 1"/>
</dbReference>